<keyword evidence="1" id="KW-0812">Transmembrane</keyword>
<evidence type="ECO:0008006" key="4">
    <source>
        <dbReference type="Google" id="ProtNLM"/>
    </source>
</evidence>
<dbReference type="PANTHER" id="PTHR31852">
    <property type="entry name" value="LATE EMBRYOGENESIS ABUNDANT (LEA) HYDROXYPROLINE-RICH GLYCOPROTEIN FAMILY"/>
    <property type="match status" value="1"/>
</dbReference>
<protein>
    <recommendedName>
        <fullName evidence="4">Late embryogenesis abundant protein At1g64065-like</fullName>
    </recommendedName>
</protein>
<dbReference type="Proteomes" id="UP000813462">
    <property type="component" value="Unassembled WGS sequence"/>
</dbReference>
<keyword evidence="1" id="KW-1133">Transmembrane helix</keyword>
<dbReference type="EMBL" id="JAEACU010000011">
    <property type="protein sequence ID" value="KAH7513860.1"/>
    <property type="molecule type" value="Genomic_DNA"/>
</dbReference>
<proteinExistence type="predicted"/>
<dbReference type="AlphaFoldDB" id="A0A978UGC9"/>
<accession>A0A978UGC9</accession>
<gene>
    <name evidence="2" type="ORF">FEM48_Zijuj11G0027200</name>
</gene>
<sequence length="324" mass="35719">MGDYESSTMSEKELKRRKRIRLAIYISIFVVFQIIVIAIFSVTVLKAKTPKFRLSEIEIQSLNTNTSSLAFTTKVKVKNSNFGAYKYDNSTIAFTYQGSFVGQVVIEKGKAGWLTTKNIEGVQVNLNSQALPTAGDFTLNSNGKMTGKVDLIGMIKKKKSTEMDCTIGINVEARTIIVIAIFSVTVLKAKTPKFRLSDIEIQTQTTNTSSLAFTTKVKVKNTNFGAYKYDRSTITFTYQGSFVGQVVIEKGKAGWLTTKNIEGVEVNLNSQALPTAGDLTLNSNGKMTGKVDLIGMMKKKKSTEMNCTIVVNVEARTVHSLECK</sequence>
<dbReference type="InterPro" id="IPR055301">
    <property type="entry name" value="Lea14-like_2"/>
</dbReference>
<feature type="transmembrane region" description="Helical" evidence="1">
    <location>
        <begin position="22"/>
        <end position="45"/>
    </location>
</feature>
<keyword evidence="1" id="KW-0472">Membrane</keyword>
<evidence type="ECO:0000256" key="1">
    <source>
        <dbReference type="SAM" id="Phobius"/>
    </source>
</evidence>
<evidence type="ECO:0000313" key="2">
    <source>
        <dbReference type="EMBL" id="KAH7513860.1"/>
    </source>
</evidence>
<name>A0A978UGC9_ZIZJJ</name>
<reference evidence="2" key="1">
    <citation type="journal article" date="2021" name="Front. Plant Sci.">
        <title>Chromosome-Scale Genome Assembly for Chinese Sour Jujube and Insights Into Its Genome Evolution and Domestication Signature.</title>
        <authorList>
            <person name="Shen L.-Y."/>
            <person name="Luo H."/>
            <person name="Wang X.-L."/>
            <person name="Wang X.-M."/>
            <person name="Qiu X.-J."/>
            <person name="Liu H."/>
            <person name="Zhou S.-S."/>
            <person name="Jia K.-H."/>
            <person name="Nie S."/>
            <person name="Bao Y.-T."/>
            <person name="Zhang R.-G."/>
            <person name="Yun Q.-Z."/>
            <person name="Chai Y.-H."/>
            <person name="Lu J.-Y."/>
            <person name="Li Y."/>
            <person name="Zhao S.-W."/>
            <person name="Mao J.-F."/>
            <person name="Jia S.-G."/>
            <person name="Mao Y.-M."/>
        </authorList>
    </citation>
    <scope>NUCLEOTIDE SEQUENCE</scope>
    <source>
        <strain evidence="2">AT0</strain>
        <tissue evidence="2">Leaf</tissue>
    </source>
</reference>
<comment type="caution">
    <text evidence="2">The sequence shown here is derived from an EMBL/GenBank/DDBJ whole genome shotgun (WGS) entry which is preliminary data.</text>
</comment>
<organism evidence="2 3">
    <name type="scientific">Ziziphus jujuba var. spinosa</name>
    <dbReference type="NCBI Taxonomy" id="714518"/>
    <lineage>
        <taxon>Eukaryota</taxon>
        <taxon>Viridiplantae</taxon>
        <taxon>Streptophyta</taxon>
        <taxon>Embryophyta</taxon>
        <taxon>Tracheophyta</taxon>
        <taxon>Spermatophyta</taxon>
        <taxon>Magnoliopsida</taxon>
        <taxon>eudicotyledons</taxon>
        <taxon>Gunneridae</taxon>
        <taxon>Pentapetalae</taxon>
        <taxon>rosids</taxon>
        <taxon>fabids</taxon>
        <taxon>Rosales</taxon>
        <taxon>Rhamnaceae</taxon>
        <taxon>Paliureae</taxon>
        <taxon>Ziziphus</taxon>
    </lineage>
</organism>
<evidence type="ECO:0000313" key="3">
    <source>
        <dbReference type="Proteomes" id="UP000813462"/>
    </source>
</evidence>